<dbReference type="Gene3D" id="3.40.1580.10">
    <property type="entry name" value="SMI1/KNR4-like"/>
    <property type="match status" value="1"/>
</dbReference>
<proteinExistence type="predicted"/>
<organism evidence="2 3">
    <name type="scientific">Aureispira anguillae</name>
    <dbReference type="NCBI Taxonomy" id="2864201"/>
    <lineage>
        <taxon>Bacteria</taxon>
        <taxon>Pseudomonadati</taxon>
        <taxon>Bacteroidota</taxon>
        <taxon>Saprospiria</taxon>
        <taxon>Saprospirales</taxon>
        <taxon>Saprospiraceae</taxon>
        <taxon>Aureispira</taxon>
    </lineage>
</organism>
<name>A0A915VMS1_9BACT</name>
<dbReference type="KEGG" id="aup:AsAng_0003280"/>
<accession>A0A915VMS1</accession>
<dbReference type="InterPro" id="IPR037883">
    <property type="entry name" value="Knr4/Smi1-like_sf"/>
</dbReference>
<evidence type="ECO:0000313" key="2">
    <source>
        <dbReference type="EMBL" id="BDS09624.1"/>
    </source>
</evidence>
<dbReference type="InterPro" id="IPR018958">
    <property type="entry name" value="Knr4/Smi1-like_dom"/>
</dbReference>
<protein>
    <submittedName>
        <fullName evidence="2">SMI1/KNR4 family protein</fullName>
    </submittedName>
</protein>
<evidence type="ECO:0000259" key="1">
    <source>
        <dbReference type="Pfam" id="PF09346"/>
    </source>
</evidence>
<dbReference type="RefSeq" id="WP_264790996.1">
    <property type="nucleotide sequence ID" value="NZ_AP026867.1"/>
</dbReference>
<dbReference type="Pfam" id="PF09346">
    <property type="entry name" value="SMI1_KNR4"/>
    <property type="match status" value="1"/>
</dbReference>
<sequence>MWTEVLTKLDQLKAYDSRHQVFGAKNHRYERNELLSAEKIRQAASNLGVELPIELVEFYKTIGNGIVGPCYGLLPIEKLRTYQADQVYPGAAYFKALAKKHKDGHVYPNGSWELDQDELKGLLVIIPEGSGHEICLATKGTRRGQVVYVSTNGMVHDSIFNLIDLYHNWLDRELEIFDFMLDLLDKQLKEEEIIQKVRTKYQVYNEKERLLGLITYRQD</sequence>
<dbReference type="SUPFAM" id="SSF160631">
    <property type="entry name" value="SMI1/KNR4-like"/>
    <property type="match status" value="1"/>
</dbReference>
<dbReference type="EMBL" id="AP026867">
    <property type="protein sequence ID" value="BDS09624.1"/>
    <property type="molecule type" value="Genomic_DNA"/>
</dbReference>
<dbReference type="Proteomes" id="UP001060919">
    <property type="component" value="Chromosome"/>
</dbReference>
<keyword evidence="3" id="KW-1185">Reference proteome</keyword>
<reference evidence="2" key="1">
    <citation type="submission" date="2022-09" db="EMBL/GenBank/DDBJ databases">
        <title>Aureispira anguillicida sp. nov., isolated from Leptocephalus of Japanese eel Anguilla japonica.</title>
        <authorList>
            <person name="Yuasa K."/>
            <person name="Mekata T."/>
            <person name="Ikunari K."/>
        </authorList>
    </citation>
    <scope>NUCLEOTIDE SEQUENCE</scope>
    <source>
        <strain evidence="2">EL160426</strain>
    </source>
</reference>
<gene>
    <name evidence="2" type="ORF">AsAng_0003280</name>
</gene>
<evidence type="ECO:0000313" key="3">
    <source>
        <dbReference type="Proteomes" id="UP001060919"/>
    </source>
</evidence>
<feature type="domain" description="Knr4/Smi1-like" evidence="1">
    <location>
        <begin position="35"/>
        <end position="154"/>
    </location>
</feature>
<dbReference type="AlphaFoldDB" id="A0A915VMS1"/>